<dbReference type="SMART" id="SM00396">
    <property type="entry name" value="ZnF_UBR1"/>
    <property type="match status" value="1"/>
</dbReference>
<evidence type="ECO:0000256" key="1">
    <source>
        <dbReference type="ARBA" id="ARBA00022723"/>
    </source>
</evidence>
<accession>A0A0H5RMS7</accession>
<reference evidence="7" key="1">
    <citation type="submission" date="2015-04" db="EMBL/GenBank/DDBJ databases">
        <title>The genome sequence of the plant pathogenic Rhizarian Plasmodiophora brassicae reveals insights in its biotrophic life cycle and the origin of chitin synthesis.</title>
        <authorList>
            <person name="Schwelm A."/>
            <person name="Fogelqvist J."/>
            <person name="Knaust A."/>
            <person name="Julke S."/>
            <person name="Lilja T."/>
            <person name="Dhandapani V."/>
            <person name="Bonilla-Rosso G."/>
            <person name="Karlsson M."/>
            <person name="Shevchenko A."/>
            <person name="Choi S.R."/>
            <person name="Kim H.G."/>
            <person name="Park J.Y."/>
            <person name="Lim Y.P."/>
            <person name="Ludwig-Muller J."/>
            <person name="Dixelius C."/>
        </authorList>
    </citation>
    <scope>NUCLEOTIDE SEQUENCE</scope>
    <source>
        <tissue evidence="7">Potato root galls</tissue>
    </source>
</reference>
<dbReference type="GO" id="GO:0061630">
    <property type="term" value="F:ubiquitin protein ligase activity"/>
    <property type="evidence" value="ECO:0007669"/>
    <property type="project" value="InterPro"/>
</dbReference>
<evidence type="ECO:0000256" key="3">
    <source>
        <dbReference type="ARBA" id="ARBA00022833"/>
    </source>
</evidence>
<dbReference type="InterPro" id="IPR003126">
    <property type="entry name" value="Znf_UBR"/>
</dbReference>
<keyword evidence="1" id="KW-0479">Metal-binding</keyword>
<dbReference type="Pfam" id="PF02207">
    <property type="entry name" value="zf-UBR"/>
    <property type="match status" value="1"/>
</dbReference>
<dbReference type="EMBL" id="HACM01009587">
    <property type="protein sequence ID" value="CRZ10029.1"/>
    <property type="molecule type" value="Transcribed_RNA"/>
</dbReference>
<keyword evidence="2" id="KW-0863">Zinc-finger</keyword>
<organism evidence="7">
    <name type="scientific">Spongospora subterranea</name>
    <dbReference type="NCBI Taxonomy" id="70186"/>
    <lineage>
        <taxon>Eukaryota</taxon>
        <taxon>Sar</taxon>
        <taxon>Rhizaria</taxon>
        <taxon>Endomyxa</taxon>
        <taxon>Phytomyxea</taxon>
        <taxon>Plasmodiophorida</taxon>
        <taxon>Plasmodiophoridae</taxon>
        <taxon>Spongospora</taxon>
    </lineage>
</organism>
<dbReference type="InterPro" id="IPR011011">
    <property type="entry name" value="Znf_FYVE_PHD"/>
</dbReference>
<dbReference type="PROSITE" id="PS51157">
    <property type="entry name" value="ZF_UBR"/>
    <property type="match status" value="1"/>
</dbReference>
<feature type="region of interest" description="Disordered" evidence="5">
    <location>
        <begin position="251"/>
        <end position="270"/>
    </location>
</feature>
<dbReference type="InterPro" id="IPR013083">
    <property type="entry name" value="Znf_RING/FYVE/PHD"/>
</dbReference>
<dbReference type="SUPFAM" id="SSF57903">
    <property type="entry name" value="FYVE/PHD zinc finger"/>
    <property type="match status" value="1"/>
</dbReference>
<dbReference type="PANTHER" id="PTHR13513:SF9">
    <property type="entry name" value="E3 UBIQUITIN-PROTEIN LIGASE UBR7-RELATED"/>
    <property type="match status" value="1"/>
</dbReference>
<protein>
    <recommendedName>
        <fullName evidence="6">UBR-type domain-containing protein</fullName>
    </recommendedName>
</protein>
<evidence type="ECO:0000256" key="2">
    <source>
        <dbReference type="ARBA" id="ARBA00022771"/>
    </source>
</evidence>
<dbReference type="InterPro" id="IPR047506">
    <property type="entry name" value="UBR7-like_UBR-box"/>
</dbReference>
<dbReference type="PANTHER" id="PTHR13513">
    <property type="entry name" value="E3 UBIQUITIN-PROTEIN LIGASE UBR7"/>
    <property type="match status" value="1"/>
</dbReference>
<dbReference type="InterPro" id="IPR040204">
    <property type="entry name" value="UBR7"/>
</dbReference>
<sequence length="341" mass="38216">MDSSTANHDSDALPLSVIVSRLNSSQLSAQMAASQHRRSGALDNCTYQQGYQDQLVFICLTCRVRQPHGFCLACSMNCHLSHDVIEIGKKRSFRCDCCTDRIKHQCQLNSSSTNQDNNDNVYGQNFLGLFCHCSSPYDPEVETRDMIMCCRCQDWFHYHPDCIGSAAEADIDRRAFLCRSCVQTAPLLALYGRALEVKGSVEGHCTKPRDPSDESRCQGMFIADDVASRMCQCDSCSVEIVDQGLQFVFSRDDGDETDDDSEDHHTEAELSPEFDPGLMLDRALSVLPREAAIEGAMKFRRFTDGIIQGLRQVMDGQNDHVITVEDVNNICQNILGKRNRE</sequence>
<name>A0A0H5RMS7_9EUKA</name>
<evidence type="ECO:0000313" key="7">
    <source>
        <dbReference type="EMBL" id="CRZ10029.1"/>
    </source>
</evidence>
<evidence type="ECO:0000256" key="4">
    <source>
        <dbReference type="PROSITE-ProRule" id="PRU00508"/>
    </source>
</evidence>
<dbReference type="AlphaFoldDB" id="A0A0H5RMS7"/>
<proteinExistence type="predicted"/>
<dbReference type="GO" id="GO:0008270">
    <property type="term" value="F:zinc ion binding"/>
    <property type="evidence" value="ECO:0007669"/>
    <property type="project" value="UniProtKB-KW"/>
</dbReference>
<dbReference type="CDD" id="cd19677">
    <property type="entry name" value="UBR-box_UBR7"/>
    <property type="match status" value="1"/>
</dbReference>
<evidence type="ECO:0000259" key="6">
    <source>
        <dbReference type="PROSITE" id="PS51157"/>
    </source>
</evidence>
<keyword evidence="3" id="KW-0862">Zinc</keyword>
<feature type="domain" description="UBR-type" evidence="6">
    <location>
        <begin position="43"/>
        <end position="111"/>
    </location>
</feature>
<feature type="zinc finger region" description="UBR-type" evidence="4">
    <location>
        <begin position="43"/>
        <end position="111"/>
    </location>
</feature>
<dbReference type="Gene3D" id="3.30.40.10">
    <property type="entry name" value="Zinc/RING finger domain, C3HC4 (zinc finger)"/>
    <property type="match status" value="1"/>
</dbReference>
<evidence type="ECO:0000256" key="5">
    <source>
        <dbReference type="SAM" id="MobiDB-lite"/>
    </source>
</evidence>
<dbReference type="GO" id="GO:0005737">
    <property type="term" value="C:cytoplasm"/>
    <property type="evidence" value="ECO:0007669"/>
    <property type="project" value="TreeGrafter"/>
</dbReference>